<proteinExistence type="predicted"/>
<dbReference type="NCBIfam" id="TIGR02292">
    <property type="entry name" value="ygfB_yecA"/>
    <property type="match status" value="1"/>
</dbReference>
<comment type="caution">
    <text evidence="1">The sequence shown here is derived from an EMBL/GenBank/DDBJ whole genome shotgun (WGS) entry which is preliminary data.</text>
</comment>
<dbReference type="Proteomes" id="UP001548189">
    <property type="component" value="Unassembled WGS sequence"/>
</dbReference>
<name>A0ABV2BYJ6_9GAMM</name>
<sequence length="212" mass="23707">MLGFITGVCSSPELIYPSDWIPMLAVDEDAEINYDTDEQCEQFMASLMCWSNYCNDCFNKEKAFNLFQPDSFDTVNGASKELKDFALGYLNAYEWLHELWEQAIEDDSENDLVVGFVNLMMIQTASWPKVLQESEQSDIPNILGELLSCKQSVSDILQGAILDAGSIGHKISQQNALSSLPVEQVINQNKNVGRNDPCPCGSGKKFKKCCLH</sequence>
<gene>
    <name evidence="1" type="ORF">ABVT43_17280</name>
</gene>
<organism evidence="1 2">
    <name type="scientific">Aliikangiella maris</name>
    <dbReference type="NCBI Taxonomy" id="3162458"/>
    <lineage>
        <taxon>Bacteria</taxon>
        <taxon>Pseudomonadati</taxon>
        <taxon>Pseudomonadota</taxon>
        <taxon>Gammaproteobacteria</taxon>
        <taxon>Oceanospirillales</taxon>
        <taxon>Pleioneaceae</taxon>
        <taxon>Aliikangiella</taxon>
    </lineage>
</organism>
<dbReference type="InterPro" id="IPR036255">
    <property type="entry name" value="YgfB-like_sf"/>
</dbReference>
<dbReference type="SUPFAM" id="SSF101327">
    <property type="entry name" value="YgfB-like"/>
    <property type="match status" value="1"/>
</dbReference>
<accession>A0ABV2BYJ6</accession>
<dbReference type="InterPro" id="IPR004027">
    <property type="entry name" value="SEC_C_motif"/>
</dbReference>
<dbReference type="Pfam" id="PF03695">
    <property type="entry name" value="UPF0149"/>
    <property type="match status" value="1"/>
</dbReference>
<dbReference type="SUPFAM" id="SSF103642">
    <property type="entry name" value="Sec-C motif"/>
    <property type="match status" value="1"/>
</dbReference>
<dbReference type="InterPro" id="IPR011978">
    <property type="entry name" value="YgfB-like"/>
</dbReference>
<dbReference type="Gene3D" id="3.10.450.50">
    <property type="match status" value="1"/>
</dbReference>
<evidence type="ECO:0000313" key="2">
    <source>
        <dbReference type="Proteomes" id="UP001548189"/>
    </source>
</evidence>
<dbReference type="EMBL" id="JBEVCJ010000030">
    <property type="protein sequence ID" value="MET1256898.1"/>
    <property type="molecule type" value="Genomic_DNA"/>
</dbReference>
<keyword evidence="2" id="KW-1185">Reference proteome</keyword>
<reference evidence="1 2" key="1">
    <citation type="submission" date="2024-06" db="EMBL/GenBank/DDBJ databases">
        <authorList>
            <person name="Li F."/>
        </authorList>
    </citation>
    <scope>NUCLEOTIDE SEQUENCE [LARGE SCALE GENOMIC DNA]</scope>
    <source>
        <strain evidence="1 2">GXAS 311</strain>
    </source>
</reference>
<dbReference type="Pfam" id="PF02810">
    <property type="entry name" value="SEC-C"/>
    <property type="match status" value="1"/>
</dbReference>
<protein>
    <submittedName>
        <fullName evidence="1">UPF0149 family protein</fullName>
    </submittedName>
</protein>
<evidence type="ECO:0000313" key="1">
    <source>
        <dbReference type="EMBL" id="MET1256898.1"/>
    </source>
</evidence>